<evidence type="ECO:0000313" key="2">
    <source>
        <dbReference type="Proteomes" id="UP000466345"/>
    </source>
</evidence>
<gene>
    <name evidence="1" type="ORF">SRB5_12670</name>
</gene>
<proteinExistence type="predicted"/>
<dbReference type="RefSeq" id="WP_323377168.1">
    <property type="nucleotide sequence ID" value="NZ_WEGJ01000003.1"/>
</dbReference>
<dbReference type="Proteomes" id="UP000466345">
    <property type="component" value="Unassembled WGS sequence"/>
</dbReference>
<comment type="caution">
    <text evidence="1">The sequence shown here is derived from an EMBL/GenBank/DDBJ whole genome shotgun (WGS) entry which is preliminary data.</text>
</comment>
<evidence type="ECO:0008006" key="3">
    <source>
        <dbReference type="Google" id="ProtNLM"/>
    </source>
</evidence>
<accession>A0A7K0CCS7</accession>
<evidence type="ECO:0000313" key="1">
    <source>
        <dbReference type="EMBL" id="MQY11153.1"/>
    </source>
</evidence>
<name>A0A7K0CCS7_9ACTN</name>
<sequence>MDVIATPPPVDLPQAEAALIANYPRLARIAYLTLPAGLGRPRRVLTAHALVQRALPRGGTGQVPRQRQEDERDPGYAYLRLRVLAGALAQDTPRRPFGLPKRAQLPPGLPRVWGLRLFPRSGGSDELALDHTLAALPTSARAAFVLRALEDLPDRDVRRLLGAAGATDARAAIATAAATEAPADLKQLLLSPEFDPCTLQARPTDLMRRRQHTRAALAAAAALAACGALLGLPGNLLGGPEDAAAPAYAQNEFARAALEPGRLLRAGLDDWRRASRPDFAAWPARGSRTDDTALLSRALRVWARPSTDVHLSTTPGTPAGPPAGPPQLLYAGDVSGVTVVVFHDALRIVRYAEPRGHAAAQVALDFARTDGADAASATALVIQRVDDNVRYLTAPWVSGVAVRDLLRPGAPAKRVDRGPDGVTELVDTPATARECGRWSALEFRMRAAAGVPAQLATDLGELTPASLSYGSPDGPAPVAGAPARTAWARTACALGRLRGTGVRQVNAWTFADQDLPEGAGTAAWICTRAETWRGSGAQVLAQFRPPNGEQAAIAARATDTTACGARAPRALAGVLWQSASGSWYVLAAGSRGVTSVAATGGVHGSADGRYLALPAAKGARAELTARTADGTELTGVG</sequence>
<reference evidence="1 2" key="1">
    <citation type="submission" date="2019-10" db="EMBL/GenBank/DDBJ databases">
        <title>Streptomyces smaragdinus sp. nov. and Streptomyces fabii sp. nov., isolated from the gut of fungus growing-termite Macrotermes natalensis.</title>
        <authorList>
            <person name="Schwitalla J."/>
            <person name="Benndorf R."/>
            <person name="Martin K."/>
            <person name="De Beer W."/>
            <person name="Kaster A.-K."/>
            <person name="Vollmers J."/>
            <person name="Poulsen M."/>
            <person name="Beemelmanns C."/>
        </authorList>
    </citation>
    <scope>NUCLEOTIDE SEQUENCE [LARGE SCALE GENOMIC DNA]</scope>
    <source>
        <strain evidence="1 2">RB5</strain>
    </source>
</reference>
<dbReference type="AlphaFoldDB" id="A0A7K0CCS7"/>
<keyword evidence="2" id="KW-1185">Reference proteome</keyword>
<organism evidence="1 2">
    <name type="scientific">Streptomyces smaragdinus</name>
    <dbReference type="NCBI Taxonomy" id="2585196"/>
    <lineage>
        <taxon>Bacteria</taxon>
        <taxon>Bacillati</taxon>
        <taxon>Actinomycetota</taxon>
        <taxon>Actinomycetes</taxon>
        <taxon>Kitasatosporales</taxon>
        <taxon>Streptomycetaceae</taxon>
        <taxon>Streptomyces</taxon>
    </lineage>
</organism>
<dbReference type="EMBL" id="WEGJ01000003">
    <property type="protein sequence ID" value="MQY11153.1"/>
    <property type="molecule type" value="Genomic_DNA"/>
</dbReference>
<protein>
    <recommendedName>
        <fullName evidence="3">DNA-directed RNA polymerase specialized sigma24 family protein</fullName>
    </recommendedName>
</protein>